<dbReference type="Proteomes" id="UP000243499">
    <property type="component" value="Chromosome 7"/>
</dbReference>
<dbReference type="Pfam" id="PF00046">
    <property type="entry name" value="Homeodomain"/>
    <property type="match status" value="1"/>
</dbReference>
<keyword evidence="7" id="KW-0804">Transcription</keyword>
<dbReference type="Gramene" id="PAN37936">
    <property type="protein sequence ID" value="PAN37936"/>
    <property type="gene ID" value="PAHAL_7G112600"/>
</dbReference>
<feature type="domain" description="START" evidence="14">
    <location>
        <begin position="210"/>
        <end position="447"/>
    </location>
</feature>
<dbReference type="PROSITE" id="PS00027">
    <property type="entry name" value="HOMEOBOX_1"/>
    <property type="match status" value="1"/>
</dbReference>
<dbReference type="Pfam" id="PF25797">
    <property type="entry name" value="PDF2_C"/>
    <property type="match status" value="1"/>
</dbReference>
<protein>
    <recommendedName>
        <fullName evidence="16">Homeobox domain-containing protein</fullName>
    </recommendedName>
</protein>
<dbReference type="PANTHER" id="PTHR45654">
    <property type="entry name" value="HOMEOBOX-LEUCINE ZIPPER PROTEIN MERISTEM L1"/>
    <property type="match status" value="1"/>
</dbReference>
<evidence type="ECO:0008006" key="16">
    <source>
        <dbReference type="Google" id="ProtNLM"/>
    </source>
</evidence>
<evidence type="ECO:0000256" key="3">
    <source>
        <dbReference type="ARBA" id="ARBA00023015"/>
    </source>
</evidence>
<dbReference type="SMART" id="SM00234">
    <property type="entry name" value="START"/>
    <property type="match status" value="1"/>
</dbReference>
<comment type="similarity">
    <text evidence="2">Belongs to the HD-ZIP homeobox family. Class IV subfamily.</text>
</comment>
<gene>
    <name evidence="15" type="ORF">PAHAL_7G112600</name>
</gene>
<dbReference type="InterPro" id="IPR009057">
    <property type="entry name" value="Homeodomain-like_sf"/>
</dbReference>
<reference evidence="15" key="1">
    <citation type="submission" date="2018-04" db="EMBL/GenBank/DDBJ databases">
        <title>WGS assembly of Panicum hallii.</title>
        <authorList>
            <person name="Lovell J."/>
            <person name="Jenkins J."/>
            <person name="Lowry D."/>
            <person name="Mamidi S."/>
            <person name="Sreedasyam A."/>
            <person name="Weng X."/>
            <person name="Barry K."/>
            <person name="Bonette J."/>
            <person name="Campitelli B."/>
            <person name="Daum C."/>
            <person name="Gordon S."/>
            <person name="Gould B."/>
            <person name="Lipzen A."/>
            <person name="Macqueen A."/>
            <person name="Palacio-Mejia J."/>
            <person name="Plott C."/>
            <person name="Shakirov E."/>
            <person name="Shu S."/>
            <person name="Yoshinaga Y."/>
            <person name="Zane M."/>
            <person name="Rokhsar D."/>
            <person name="Grimwood J."/>
            <person name="Schmutz J."/>
            <person name="Juenger T."/>
        </authorList>
    </citation>
    <scope>NUCLEOTIDE SEQUENCE [LARGE SCALE GENOMIC DNA]</scope>
    <source>
        <strain evidence="15">FIL2</strain>
    </source>
</reference>
<dbReference type="InterPro" id="IPR002913">
    <property type="entry name" value="START_lipid-bd_dom"/>
</dbReference>
<name>A0A2S3I670_9POAL</name>
<dbReference type="PROSITE" id="PS50848">
    <property type="entry name" value="START"/>
    <property type="match status" value="1"/>
</dbReference>
<comment type="subcellular location">
    <subcellularLocation>
        <location evidence="1 9 10">Nucleus</location>
    </subcellularLocation>
</comment>
<evidence type="ECO:0000313" key="15">
    <source>
        <dbReference type="EMBL" id="PAN37936.2"/>
    </source>
</evidence>
<dbReference type="GO" id="GO:0003677">
    <property type="term" value="F:DNA binding"/>
    <property type="evidence" value="ECO:0007669"/>
    <property type="project" value="UniProtKB-UniRule"/>
</dbReference>
<evidence type="ECO:0000256" key="9">
    <source>
        <dbReference type="PROSITE-ProRule" id="PRU00108"/>
    </source>
</evidence>
<evidence type="ECO:0000256" key="1">
    <source>
        <dbReference type="ARBA" id="ARBA00004123"/>
    </source>
</evidence>
<dbReference type="PROSITE" id="PS50071">
    <property type="entry name" value="HOMEOBOX_2"/>
    <property type="match status" value="1"/>
</dbReference>
<keyword evidence="4 11" id="KW-0175">Coiled coil</keyword>
<evidence type="ECO:0000256" key="7">
    <source>
        <dbReference type="ARBA" id="ARBA00023163"/>
    </source>
</evidence>
<dbReference type="Gene3D" id="1.10.10.60">
    <property type="entry name" value="Homeodomain-like"/>
    <property type="match status" value="1"/>
</dbReference>
<dbReference type="InterPro" id="IPR001356">
    <property type="entry name" value="HD"/>
</dbReference>
<dbReference type="InterPro" id="IPR057993">
    <property type="entry name" value="HD-Zip_IV_C"/>
</dbReference>
<dbReference type="AlphaFoldDB" id="A0A2S3I670"/>
<dbReference type="SMART" id="SM00389">
    <property type="entry name" value="HOX"/>
    <property type="match status" value="1"/>
</dbReference>
<feature type="compositionally biased region" description="Basic and acidic residues" evidence="12">
    <location>
        <begin position="41"/>
        <end position="63"/>
    </location>
</feature>
<dbReference type="GO" id="GO:0005634">
    <property type="term" value="C:nucleus"/>
    <property type="evidence" value="ECO:0007669"/>
    <property type="project" value="UniProtKB-SubCell"/>
</dbReference>
<dbReference type="Pfam" id="PF01852">
    <property type="entry name" value="START"/>
    <property type="match status" value="1"/>
</dbReference>
<dbReference type="PANTHER" id="PTHR45654:SF37">
    <property type="entry name" value="HOMEODOMAIN LEUCINE ZIPPER FAMILY IV PROTEIN"/>
    <property type="match status" value="1"/>
</dbReference>
<keyword evidence="6 9" id="KW-0371">Homeobox</keyword>
<dbReference type="InterPro" id="IPR042160">
    <property type="entry name" value="HD-Zip_IV"/>
</dbReference>
<proteinExistence type="inferred from homology"/>
<dbReference type="CDD" id="cd08875">
    <property type="entry name" value="START_ArGLABRA2_like"/>
    <property type="match status" value="1"/>
</dbReference>
<keyword evidence="8 9" id="KW-0539">Nucleus</keyword>
<evidence type="ECO:0000256" key="11">
    <source>
        <dbReference type="SAM" id="Coils"/>
    </source>
</evidence>
<keyword evidence="5 9" id="KW-0238">DNA-binding</keyword>
<evidence type="ECO:0000256" key="12">
    <source>
        <dbReference type="SAM" id="MobiDB-lite"/>
    </source>
</evidence>
<dbReference type="GO" id="GO:0000981">
    <property type="term" value="F:DNA-binding transcription factor activity, RNA polymerase II-specific"/>
    <property type="evidence" value="ECO:0007669"/>
    <property type="project" value="InterPro"/>
</dbReference>
<feature type="region of interest" description="Disordered" evidence="12">
    <location>
        <begin position="1"/>
        <end position="63"/>
    </location>
</feature>
<sequence length="716" mass="79012">MDNEVELNNSGQSITHNNGNETVPLHRTDQEEYDINALPGAEDHVNTNQDKDDKEQSSENGKRFTAEQIQELESLFQQCDYPDDEMHHDLAAKVGLEARQVKFWFQNRRSQMKVKAVGDENKDIRQENDKLLAQNKELQQMLQQSCGRCHDAVDEKWRLLSENARLNHTYQRAQENLINLIHDANLPPSATMEHLASASLNLVPFTYNGKTTDQAAVLSYSRHALKEFMMLALNDEPMWLPTMNDKMLNDQEYKHHTFPGILGSCPQGFVTEATEEATLVRARAYGIAGILTDVSRWSMMFPGIIQGARSSKVVSGSISTSFDGLIQEITADLSVPSPRPPNRRVKFLRISKQIENKWAVVDVSIDGIRGILPGGKRIGYTTCRLLPSGCLLQDMGNGLCKVIWIVRAEYDDTAVPPLFRQFFQSGQALGAIRWLASLQKQCEYMAIFRSSHVASSIISGAPMSTPGRRSILALARQMISSFHTTVSNPVTQKSDNVVEWDWHGSWGTATEMSKATVRMIISSCSPMGEPPAGQVLSATMTVWLPGTPPQRVHEYLCNQHRRVEWDTFANTGAVQELSSVITCPHLRGNVVSVLHPIDVADQTNSNMLILQEATSDVSCSLVVYSFIETNLIYAVMDGAENTSVFLLPSGFAILPDGHGRAHHAAAASSSSAPTSHNGTAGSLHTAAYQAVLPGNASDIAVGTFDNAGYRAYNAVK</sequence>
<keyword evidence="3" id="KW-0805">Transcription regulation</keyword>
<dbReference type="EMBL" id="CM008052">
    <property type="protein sequence ID" value="PAN37936.2"/>
    <property type="molecule type" value="Genomic_DNA"/>
</dbReference>
<evidence type="ECO:0000256" key="5">
    <source>
        <dbReference type="ARBA" id="ARBA00023125"/>
    </source>
</evidence>
<dbReference type="SUPFAM" id="SSF46689">
    <property type="entry name" value="Homeodomain-like"/>
    <property type="match status" value="1"/>
</dbReference>
<evidence type="ECO:0000256" key="6">
    <source>
        <dbReference type="ARBA" id="ARBA00023155"/>
    </source>
</evidence>
<feature type="compositionally biased region" description="Polar residues" evidence="12">
    <location>
        <begin position="1"/>
        <end position="21"/>
    </location>
</feature>
<organism evidence="15">
    <name type="scientific">Panicum hallii</name>
    <dbReference type="NCBI Taxonomy" id="206008"/>
    <lineage>
        <taxon>Eukaryota</taxon>
        <taxon>Viridiplantae</taxon>
        <taxon>Streptophyta</taxon>
        <taxon>Embryophyta</taxon>
        <taxon>Tracheophyta</taxon>
        <taxon>Spermatophyta</taxon>
        <taxon>Magnoliopsida</taxon>
        <taxon>Liliopsida</taxon>
        <taxon>Poales</taxon>
        <taxon>Poaceae</taxon>
        <taxon>PACMAD clade</taxon>
        <taxon>Panicoideae</taxon>
        <taxon>Panicodae</taxon>
        <taxon>Paniceae</taxon>
        <taxon>Panicinae</taxon>
        <taxon>Panicum</taxon>
        <taxon>Panicum sect. Panicum</taxon>
    </lineage>
</organism>
<feature type="domain" description="Homeobox" evidence="13">
    <location>
        <begin position="55"/>
        <end position="115"/>
    </location>
</feature>
<feature type="DNA-binding region" description="Homeobox" evidence="9">
    <location>
        <begin position="57"/>
        <end position="116"/>
    </location>
</feature>
<evidence type="ECO:0000256" key="10">
    <source>
        <dbReference type="RuleBase" id="RU000682"/>
    </source>
</evidence>
<feature type="coiled-coil region" evidence="11">
    <location>
        <begin position="114"/>
        <end position="183"/>
    </location>
</feature>
<evidence type="ECO:0000259" key="13">
    <source>
        <dbReference type="PROSITE" id="PS50071"/>
    </source>
</evidence>
<dbReference type="InterPro" id="IPR017970">
    <property type="entry name" value="Homeobox_CS"/>
</dbReference>
<accession>A0A2S3I670</accession>
<evidence type="ECO:0000256" key="2">
    <source>
        <dbReference type="ARBA" id="ARBA00006789"/>
    </source>
</evidence>
<evidence type="ECO:0000256" key="8">
    <source>
        <dbReference type="ARBA" id="ARBA00023242"/>
    </source>
</evidence>
<dbReference type="SUPFAM" id="SSF55961">
    <property type="entry name" value="Bet v1-like"/>
    <property type="match status" value="1"/>
</dbReference>
<evidence type="ECO:0000259" key="14">
    <source>
        <dbReference type="PROSITE" id="PS50848"/>
    </source>
</evidence>
<dbReference type="CDD" id="cd00086">
    <property type="entry name" value="homeodomain"/>
    <property type="match status" value="1"/>
</dbReference>
<evidence type="ECO:0000256" key="4">
    <source>
        <dbReference type="ARBA" id="ARBA00023054"/>
    </source>
</evidence>
<dbReference type="GO" id="GO:0008289">
    <property type="term" value="F:lipid binding"/>
    <property type="evidence" value="ECO:0007669"/>
    <property type="project" value="InterPro"/>
</dbReference>